<dbReference type="OrthoDB" id="8479979at2"/>
<dbReference type="EC" id="3.4.-.-" evidence="3"/>
<reference evidence="3 5" key="1">
    <citation type="submission" date="2018-06" db="EMBL/GenBank/DDBJ databases">
        <authorList>
            <consortium name="Pathogen Informatics"/>
            <person name="Doyle S."/>
        </authorList>
    </citation>
    <scope>NUCLEOTIDE SEQUENCE [LARGE SCALE GENOMIC DNA]</scope>
    <source>
        <strain evidence="3 5">NCTC11159</strain>
    </source>
</reference>
<keyword evidence="1" id="KW-0472">Membrane</keyword>
<dbReference type="SUPFAM" id="SSF55166">
    <property type="entry name" value="Hedgehog/DD-peptidase"/>
    <property type="match status" value="1"/>
</dbReference>
<feature type="transmembrane region" description="Helical" evidence="1">
    <location>
        <begin position="77"/>
        <end position="96"/>
    </location>
</feature>
<dbReference type="Proteomes" id="UP000295794">
    <property type="component" value="Unassembled WGS sequence"/>
</dbReference>
<dbReference type="Proteomes" id="UP000255108">
    <property type="component" value="Unassembled WGS sequence"/>
</dbReference>
<dbReference type="EMBL" id="UGHR01000001">
    <property type="protein sequence ID" value="STQ89891.1"/>
    <property type="molecule type" value="Genomic_DNA"/>
</dbReference>
<sequence length="280" mass="30906">MILIVIFFVLAWVGWRFFVRGSVNTIVQAENKVKPASCSGATKKKRKDVVSISPDKPEHKESFIKRSFFHKKLKLTLLPLASLILVLAVVGITLHFNSRHVIAPFLPQEYSQVAHIQGTFTEAKLEPPPALPPEVFISAAAAAARPGLATANRDWSQLDPQFVQTVLQIMKKMTERGYPMALLEGYRSPERQDDLISQANVVTKAKGGQSKHQYGLAVDLAPMKDGKIIISERDPWAFAAYQALGEEAVAAGLTWGGVWSFKDYGHIEKAGSLAAMLRNK</sequence>
<keyword evidence="6" id="KW-1185">Reference proteome</keyword>
<dbReference type="CDD" id="cd14845">
    <property type="entry name" value="L-Ala-D-Glu_peptidase_like"/>
    <property type="match status" value="1"/>
</dbReference>
<dbReference type="Gene3D" id="3.30.1380.10">
    <property type="match status" value="1"/>
</dbReference>
<dbReference type="Pfam" id="PF13539">
    <property type="entry name" value="Peptidase_M15_4"/>
    <property type="match status" value="1"/>
</dbReference>
<evidence type="ECO:0000313" key="6">
    <source>
        <dbReference type="Proteomes" id="UP000295794"/>
    </source>
</evidence>
<evidence type="ECO:0000313" key="5">
    <source>
        <dbReference type="Proteomes" id="UP000255108"/>
    </source>
</evidence>
<evidence type="ECO:0000313" key="4">
    <source>
        <dbReference type="EMBL" id="TCU81539.1"/>
    </source>
</evidence>
<organism evidence="3 5">
    <name type="scientific">Iodobacter fluviatilis</name>
    <dbReference type="NCBI Taxonomy" id="537"/>
    <lineage>
        <taxon>Bacteria</taxon>
        <taxon>Pseudomonadati</taxon>
        <taxon>Pseudomonadota</taxon>
        <taxon>Betaproteobacteria</taxon>
        <taxon>Neisseriales</taxon>
        <taxon>Chitinibacteraceae</taxon>
        <taxon>Iodobacter</taxon>
    </lineage>
</organism>
<gene>
    <name evidence="3" type="primary">cwlK</name>
    <name evidence="4" type="ORF">EV682_12154</name>
    <name evidence="3" type="ORF">NCTC11159_00942</name>
</gene>
<evidence type="ECO:0000313" key="3">
    <source>
        <dbReference type="EMBL" id="STQ89891.1"/>
    </source>
</evidence>
<keyword evidence="1" id="KW-1133">Transmembrane helix</keyword>
<dbReference type="InterPro" id="IPR039561">
    <property type="entry name" value="Peptidase_M15C"/>
</dbReference>
<feature type="domain" description="Peptidase M15C" evidence="2">
    <location>
        <begin position="204"/>
        <end position="268"/>
    </location>
</feature>
<evidence type="ECO:0000256" key="1">
    <source>
        <dbReference type="SAM" id="Phobius"/>
    </source>
</evidence>
<proteinExistence type="predicted"/>
<dbReference type="InterPro" id="IPR009045">
    <property type="entry name" value="Zn_M74/Hedgehog-like"/>
</dbReference>
<name>A0A377Q7R9_9NEIS</name>
<protein>
    <submittedName>
        <fullName evidence="4">D-alanyl-D-alanine carboxypeptidase-like protein</fullName>
    </submittedName>
    <submittedName>
        <fullName evidence="3">Peptidoglycan L-alanyl-D-glutamate endopeptidase CwlK</fullName>
        <ecNumber evidence="3">3.4.-.-</ecNumber>
    </submittedName>
</protein>
<evidence type="ECO:0000259" key="2">
    <source>
        <dbReference type="Pfam" id="PF13539"/>
    </source>
</evidence>
<dbReference type="AlphaFoldDB" id="A0A377Q7R9"/>
<keyword evidence="3" id="KW-0378">Hydrolase</keyword>
<accession>A0A377Q7R9</accession>
<reference evidence="4 6" key="2">
    <citation type="submission" date="2019-03" db="EMBL/GenBank/DDBJ databases">
        <title>Genomic Encyclopedia of Type Strains, Phase IV (KMG-IV): sequencing the most valuable type-strain genomes for metagenomic binning, comparative biology and taxonomic classification.</title>
        <authorList>
            <person name="Goeker M."/>
        </authorList>
    </citation>
    <scope>NUCLEOTIDE SEQUENCE [LARGE SCALE GENOMIC DNA]</scope>
    <source>
        <strain evidence="4 6">DSM 3764</strain>
    </source>
</reference>
<dbReference type="EMBL" id="SMBT01000021">
    <property type="protein sequence ID" value="TCU81539.1"/>
    <property type="molecule type" value="Genomic_DNA"/>
</dbReference>
<dbReference type="GO" id="GO:0008233">
    <property type="term" value="F:peptidase activity"/>
    <property type="evidence" value="ECO:0007669"/>
    <property type="project" value="InterPro"/>
</dbReference>
<keyword evidence="1" id="KW-0812">Transmembrane</keyword>